<name>A0A0A8ZM91_ARUDO</name>
<evidence type="ECO:0000313" key="1">
    <source>
        <dbReference type="EMBL" id="JAD35957.1"/>
    </source>
</evidence>
<accession>A0A0A8ZM91</accession>
<reference evidence="1" key="2">
    <citation type="journal article" date="2015" name="Data Brief">
        <title>Shoot transcriptome of the giant reed, Arundo donax.</title>
        <authorList>
            <person name="Barrero R.A."/>
            <person name="Guerrero F.D."/>
            <person name="Moolhuijzen P."/>
            <person name="Goolsby J.A."/>
            <person name="Tidwell J."/>
            <person name="Bellgard S.E."/>
            <person name="Bellgard M.I."/>
        </authorList>
    </citation>
    <scope>NUCLEOTIDE SEQUENCE</scope>
    <source>
        <tissue evidence="1">Shoot tissue taken approximately 20 cm above the soil surface</tissue>
    </source>
</reference>
<protein>
    <submittedName>
        <fullName evidence="1">Uncharacterized protein</fullName>
    </submittedName>
</protein>
<reference evidence="1" key="1">
    <citation type="submission" date="2014-09" db="EMBL/GenBank/DDBJ databases">
        <authorList>
            <person name="Magalhaes I.L.F."/>
            <person name="Oliveira U."/>
            <person name="Santos F.R."/>
            <person name="Vidigal T.H.D.A."/>
            <person name="Brescovit A.D."/>
            <person name="Santos A.J."/>
        </authorList>
    </citation>
    <scope>NUCLEOTIDE SEQUENCE</scope>
    <source>
        <tissue evidence="1">Shoot tissue taken approximately 20 cm above the soil surface</tissue>
    </source>
</reference>
<proteinExistence type="predicted"/>
<sequence length="12" mass="1424">MTIYLVLQTKLT</sequence>
<organism evidence="1">
    <name type="scientific">Arundo donax</name>
    <name type="common">Giant reed</name>
    <name type="synonym">Donax arundinaceus</name>
    <dbReference type="NCBI Taxonomy" id="35708"/>
    <lineage>
        <taxon>Eukaryota</taxon>
        <taxon>Viridiplantae</taxon>
        <taxon>Streptophyta</taxon>
        <taxon>Embryophyta</taxon>
        <taxon>Tracheophyta</taxon>
        <taxon>Spermatophyta</taxon>
        <taxon>Magnoliopsida</taxon>
        <taxon>Liliopsida</taxon>
        <taxon>Poales</taxon>
        <taxon>Poaceae</taxon>
        <taxon>PACMAD clade</taxon>
        <taxon>Arundinoideae</taxon>
        <taxon>Arundineae</taxon>
        <taxon>Arundo</taxon>
    </lineage>
</organism>
<dbReference type="EMBL" id="GBRH01261938">
    <property type="protein sequence ID" value="JAD35957.1"/>
    <property type="molecule type" value="Transcribed_RNA"/>
</dbReference>